<dbReference type="Pfam" id="PF13174">
    <property type="entry name" value="TPR_6"/>
    <property type="match status" value="3"/>
</dbReference>
<comment type="caution">
    <text evidence="7">The sequence shown here is derived from an EMBL/GenBank/DDBJ whole genome shotgun (WGS) entry which is preliminary data.</text>
</comment>
<accession>A0A395LW56</accession>
<evidence type="ECO:0000259" key="6">
    <source>
        <dbReference type="PROSITE" id="PS50914"/>
    </source>
</evidence>
<dbReference type="InterPro" id="IPR007055">
    <property type="entry name" value="BON_dom"/>
</dbReference>
<organism evidence="7 8">
    <name type="scientific">Candidatus Thermochlorobacter aerophilus</name>
    <dbReference type="NCBI Taxonomy" id="1868324"/>
    <lineage>
        <taxon>Bacteria</taxon>
        <taxon>Pseudomonadati</taxon>
        <taxon>Chlorobiota</taxon>
        <taxon>Chlorobiia</taxon>
        <taxon>Chlorobiales</taxon>
        <taxon>Candidatus Thermochlorobacteriaceae</taxon>
        <taxon>Candidatus Thermochlorobacter</taxon>
    </lineage>
</organism>
<sequence>MRNLCNTSRMLHRKLYGLIALMLVLPQLATAKNKDDKPIDTAQVVAEQEKLVMLSSMVPRRYMTAKTGDAITDNIFSNYTVPQIQVVLSEYEKKLEKNRQQKQRILDIGLEISEKFIKIFPDSKVIDEVAIRYADMLYEKVSDEFYAKYAIYTEELRKYLNSPEYEQYVIAEARYDSIASVGGDTIRNPRPTPPPGRPIPPDPKLDQVIAIYDRIINEMPESPYVVDALYNKAYILGERYGDYRALRNLTARDIRQRKEEAIALLQQLIRKYPDSRYATDAHMLIGEYLFSAPNREQPAKTREAIPYYRKVIDLVLKNGQRSEYYNQALYKLGWCYFRLENYPEAVAYFTQLVEDIEQAEEVFSGKIMPDYIRPDMKKEAIEYIAASFIEEQNRIDRSKTAIERVNRFYDAMPPRRYIPLVYEEIGKKYEELLESAEKVNEVWVALLRRFPNYERAPFIADKIIYQLYLTTINGEKKGKELEEVEQKLYEERKNLFYNYGRKSKWYADMKRRIQAQNLGLPLDFKDQSVFTTGFDPRTLEYADSISKAALLQNIIYGISFARLLDGELPLPFDREYMRAEIPDLKRARAFYEQAVKDIENYTEIFSRYDSTAYFAQFQRSLILDVKLNRPREALPGYYSVAKNFAWDFHRKEAIGNAYAIVDSITRAERIGFYTPGIDTMANFSGKRDSLKADEKTFLEIVDAYIRLYPHDSISVNGIKQLADFYIAKGYVDEYKEVNSRLVLYYPIQEIYPGTLVNLAANAYELKDYTRSEQIAKAIYYGRRTKDPKDAERRAYAYRLIGSSIDKRAQYYVGKGNYYAAAKEYERITKEVPKWEEADKAARNAAFYYVKAGKTEESVKISNYLFENANDPKYKVEALKDITFAYEQAKMYDSLGASLERLYEFVKNDSVDLAEDALYRAIRARMAAENWKEAIRVSDKYLAKYDTTRRGDDVAFNKIDLNVKDGRPEGVFEAYGAYADKFVNKPRSVLAYFKRGEILEERGDIEGAKAEFKKAIDRYYELAKKDERNTKAVAGISVSESLFRLTKYLLDEYKKVGVGVTLKPSAFVAPPKPKPQRQQPTRITTSKKPTPKGKPEAKPAPPPVPKERDIAYDTTAKYALRRKIEKNILELYKLGGYRSISALYNAGFVAENLADEFSKIPDTLAIIRDPKTGKGIIPAKLTVNQVQANVDAASFYERAGNDYAKTFQDLTAARRDFEKASGGIDSVRRALINPNDSAEVALRDAVASIGKITNREQGEFALAKLVPPTEKWIAKIGINNGLDVPDDVFLVTIDATSEVAKSKISEMYFKAGKLAEKNVYIYLAAQADEEAKKTVKVFGRGKNKISVYLGDVVELVQLSQIAQKFVRPAAEVAINTYRRGIERAEKLKLSNEYVERAKAAINELATKAVERSDSLARATNVLFDMLDKTYRNKLDSLRGQPKAKDIVDFAVLASKMNFIIKTNYELTLSALAEYGQALQLLKEANAPQNRYNEVATRASRFIYEMGESNRQRAEMLKKTVKQWDELSRANPDKFWYSDYGSIKYDPIARTYEQSAAAILSQVVVLLVDFEIQDEYTSKSLLALGKIDPTLAKIIGKKGETTITSGGDWKFIEQIEPGKEYDWFKRDYNDAAWKPVVENDETQRFKYFVKSTDTTFTTKDLDVTAKAIWYERVVPGAQPEPTSKPEPKKEPEQKQQPEQGQQPEQQPERKEPEKTETTGAAPEKVEPNYLSVGETLILNLTFEKGQAKIIAGAETLDSIVAKFKEDKNLVVEITPSVVLDSGSKIKPATLAKQRYDAIVKELTSKGVKKTQLKQGKSVTDTVTTIKVLKSSRKAELLNFTPSKNLARVKISVVVEEQHFTQRGKKKKSKDEELKEKVEEALSGVSGVSVEVKGAVVTLSGEVADEATKIDAESKAAKVKGVKSVTNNLTVRPPAPKGPVKPEYVYFRKEFSFEGAKEVAQLILTKEFPFDSLEVYVNDVQVGPDKIVRFRDVSPADSLLDEQFIVLNIYDFVTPGKNLLAIRAPGTLPKGAGLKVALNIAYFEEIKESDLKALIPKLKEYRKKTEKKLEQVENPK</sequence>
<feature type="signal peptide" evidence="5">
    <location>
        <begin position="1"/>
        <end position="31"/>
    </location>
</feature>
<reference evidence="7 8" key="1">
    <citation type="journal article" date="2011" name="ISME J.">
        <title>Community ecology of hot spring cyanobacterial mats: predominant populations and their functional potential.</title>
        <authorList>
            <person name="Klatt C.G."/>
            <person name="Wood J.M."/>
            <person name="Rusch D.B."/>
            <person name="Bateson M.M."/>
            <person name="Hamamura N."/>
            <person name="Heidelberg J.F."/>
            <person name="Grossman A.R."/>
            <person name="Bhaya D."/>
            <person name="Cohan F.M."/>
            <person name="Kuhl M."/>
            <person name="Bryant D.A."/>
            <person name="Ward D.M."/>
        </authorList>
    </citation>
    <scope>NUCLEOTIDE SEQUENCE [LARGE SCALE GENOMIC DNA]</scope>
    <source>
        <strain evidence="7">OS</strain>
    </source>
</reference>
<dbReference type="Gene3D" id="3.30.1340.30">
    <property type="match status" value="1"/>
</dbReference>
<feature type="compositionally biased region" description="Basic and acidic residues" evidence="4">
    <location>
        <begin position="1704"/>
        <end position="1714"/>
    </location>
</feature>
<dbReference type="Gene3D" id="1.25.40.10">
    <property type="entry name" value="Tetratricopeptide repeat domain"/>
    <property type="match status" value="4"/>
</dbReference>
<keyword evidence="1" id="KW-0677">Repeat</keyword>
<feature type="region of interest" description="Disordered" evidence="4">
    <location>
        <begin position="182"/>
        <end position="201"/>
    </location>
</feature>
<dbReference type="PANTHER" id="PTHR44858">
    <property type="entry name" value="TETRATRICOPEPTIDE REPEAT PROTEIN 6"/>
    <property type="match status" value="1"/>
</dbReference>
<proteinExistence type="predicted"/>
<name>A0A395LW56_9BACT</name>
<feature type="region of interest" description="Disordered" evidence="4">
    <location>
        <begin position="1670"/>
        <end position="1724"/>
    </location>
</feature>
<feature type="chain" id="PRO_5017351460" evidence="5">
    <location>
        <begin position="32"/>
        <end position="2073"/>
    </location>
</feature>
<dbReference type="PROSITE" id="PS50005">
    <property type="entry name" value="TPR"/>
    <property type="match status" value="1"/>
</dbReference>
<dbReference type="PROSITE" id="PS50914">
    <property type="entry name" value="BON"/>
    <property type="match status" value="1"/>
</dbReference>
<dbReference type="InterPro" id="IPR011990">
    <property type="entry name" value="TPR-like_helical_dom_sf"/>
</dbReference>
<dbReference type="InterPro" id="IPR050498">
    <property type="entry name" value="Ycf3"/>
</dbReference>
<feature type="compositionally biased region" description="Low complexity" evidence="4">
    <location>
        <begin position="1694"/>
        <end position="1703"/>
    </location>
</feature>
<feature type="compositionally biased region" description="Basic and acidic residues" evidence="4">
    <location>
        <begin position="1681"/>
        <end position="1693"/>
    </location>
</feature>
<evidence type="ECO:0000256" key="4">
    <source>
        <dbReference type="SAM" id="MobiDB-lite"/>
    </source>
</evidence>
<evidence type="ECO:0000256" key="5">
    <source>
        <dbReference type="SAM" id="SignalP"/>
    </source>
</evidence>
<dbReference type="EMBL" id="PHFL01000072">
    <property type="protein sequence ID" value="RFM22919.1"/>
    <property type="molecule type" value="Genomic_DNA"/>
</dbReference>
<dbReference type="SMART" id="SM00028">
    <property type="entry name" value="TPR"/>
    <property type="match status" value="3"/>
</dbReference>
<feature type="compositionally biased region" description="Pro residues" evidence="4">
    <location>
        <begin position="190"/>
        <end position="201"/>
    </location>
</feature>
<dbReference type="PANTHER" id="PTHR44858:SF18">
    <property type="entry name" value="TETRATRICOPEPTIDE REPEAT (TPR) PROTEIN"/>
    <property type="match status" value="1"/>
</dbReference>
<feature type="repeat" description="TPR" evidence="3">
    <location>
        <begin position="326"/>
        <end position="359"/>
    </location>
</feature>
<keyword evidence="2 3" id="KW-0802">TPR repeat</keyword>
<feature type="region of interest" description="Disordered" evidence="4">
    <location>
        <begin position="1066"/>
        <end position="1107"/>
    </location>
</feature>
<evidence type="ECO:0000256" key="2">
    <source>
        <dbReference type="ARBA" id="ARBA00022803"/>
    </source>
</evidence>
<evidence type="ECO:0000313" key="8">
    <source>
        <dbReference type="Proteomes" id="UP000266389"/>
    </source>
</evidence>
<dbReference type="SUPFAM" id="SSF48452">
    <property type="entry name" value="TPR-like"/>
    <property type="match status" value="2"/>
</dbReference>
<evidence type="ECO:0000313" key="7">
    <source>
        <dbReference type="EMBL" id="RFM22919.1"/>
    </source>
</evidence>
<dbReference type="InterPro" id="IPR019734">
    <property type="entry name" value="TPR_rpt"/>
</dbReference>
<dbReference type="Pfam" id="PF04972">
    <property type="entry name" value="BON"/>
    <property type="match status" value="1"/>
</dbReference>
<evidence type="ECO:0000256" key="1">
    <source>
        <dbReference type="ARBA" id="ARBA00022737"/>
    </source>
</evidence>
<feature type="domain" description="BON" evidence="6">
    <location>
        <begin position="1861"/>
        <end position="1930"/>
    </location>
</feature>
<protein>
    <submittedName>
        <fullName evidence="7">BON domain-containing protein</fullName>
    </submittedName>
</protein>
<evidence type="ECO:0000256" key="3">
    <source>
        <dbReference type="PROSITE-ProRule" id="PRU00339"/>
    </source>
</evidence>
<feature type="compositionally biased region" description="Low complexity" evidence="4">
    <location>
        <begin position="1075"/>
        <end position="1087"/>
    </location>
</feature>
<dbReference type="Proteomes" id="UP000266389">
    <property type="component" value="Unassembled WGS sequence"/>
</dbReference>
<keyword evidence="5" id="KW-0732">Signal</keyword>
<gene>
    <name evidence="7" type="ORF">D0433_13980</name>
</gene>